<reference evidence="1 2" key="1">
    <citation type="submission" date="2023-08" db="EMBL/GenBank/DDBJ databases">
        <authorList>
            <person name="Park J.-S."/>
        </authorList>
    </citation>
    <scope>NUCLEOTIDE SEQUENCE [LARGE SCALE GENOMIC DNA]</scope>
    <source>
        <strain evidence="1 2">2205SS18-9</strain>
    </source>
</reference>
<sequence>MKISKITSLFLVYLVFTIIAGCSRSYHVDFVFTGTIQEILNEQEMLVMKEHVGEDEGRKANTYEIPVDNIEQYAVGQKLNISVLSNTDEDVWDLNRMKF</sequence>
<evidence type="ECO:0008006" key="3">
    <source>
        <dbReference type="Google" id="ProtNLM"/>
    </source>
</evidence>
<dbReference type="RefSeq" id="WP_305993409.1">
    <property type="nucleotide sequence ID" value="NZ_JAVAMP010000012.1"/>
</dbReference>
<accession>A0ABT9J3C5</accession>
<protein>
    <recommendedName>
        <fullName evidence="3">DUF3221 domain-containing protein</fullName>
    </recommendedName>
</protein>
<keyword evidence="2" id="KW-1185">Reference proteome</keyword>
<dbReference type="PROSITE" id="PS51257">
    <property type="entry name" value="PROKAR_LIPOPROTEIN"/>
    <property type="match status" value="1"/>
</dbReference>
<proteinExistence type="predicted"/>
<organism evidence="1 2">
    <name type="scientific">Chengkuizengella axinellae</name>
    <dbReference type="NCBI Taxonomy" id="3064388"/>
    <lineage>
        <taxon>Bacteria</taxon>
        <taxon>Bacillati</taxon>
        <taxon>Bacillota</taxon>
        <taxon>Bacilli</taxon>
        <taxon>Bacillales</taxon>
        <taxon>Paenibacillaceae</taxon>
        <taxon>Chengkuizengella</taxon>
    </lineage>
</organism>
<dbReference type="Proteomes" id="UP001231941">
    <property type="component" value="Unassembled WGS sequence"/>
</dbReference>
<name>A0ABT9J3C5_9BACL</name>
<dbReference type="EMBL" id="JAVAMP010000012">
    <property type="protein sequence ID" value="MDP5276098.1"/>
    <property type="molecule type" value="Genomic_DNA"/>
</dbReference>
<comment type="caution">
    <text evidence="1">The sequence shown here is derived from an EMBL/GenBank/DDBJ whole genome shotgun (WGS) entry which is preliminary data.</text>
</comment>
<evidence type="ECO:0000313" key="2">
    <source>
        <dbReference type="Proteomes" id="UP001231941"/>
    </source>
</evidence>
<evidence type="ECO:0000313" key="1">
    <source>
        <dbReference type="EMBL" id="MDP5276098.1"/>
    </source>
</evidence>
<gene>
    <name evidence="1" type="ORF">Q5Y73_18530</name>
</gene>